<accession>A0ABT9DYH6</accession>
<evidence type="ECO:0000313" key="2">
    <source>
        <dbReference type="Proteomes" id="UP001243009"/>
    </source>
</evidence>
<dbReference type="EMBL" id="JAUTWS010000009">
    <property type="protein sequence ID" value="MDO9708936.1"/>
    <property type="molecule type" value="Genomic_DNA"/>
</dbReference>
<proteinExistence type="predicted"/>
<reference evidence="1 2" key="1">
    <citation type="submission" date="2023-08" db="EMBL/GenBank/DDBJ databases">
        <title>The draft genome sequence of Paracraurococcus sp. LOR1-02.</title>
        <authorList>
            <person name="Kingkaew E."/>
            <person name="Tanasupawat S."/>
        </authorList>
    </citation>
    <scope>NUCLEOTIDE SEQUENCE [LARGE SCALE GENOMIC DNA]</scope>
    <source>
        <strain evidence="1 2">LOR1-02</strain>
    </source>
</reference>
<dbReference type="Gene3D" id="6.10.10.120">
    <property type="entry name" value="Antitoxin ParD1-like"/>
    <property type="match status" value="1"/>
</dbReference>
<dbReference type="InterPro" id="IPR038296">
    <property type="entry name" value="ParD_sf"/>
</dbReference>
<dbReference type="RefSeq" id="WP_305103802.1">
    <property type="nucleotide sequence ID" value="NZ_JAUTWS010000009.1"/>
</dbReference>
<keyword evidence="2" id="KW-1185">Reference proteome</keyword>
<name>A0ABT9DYH6_9PROT</name>
<dbReference type="InterPro" id="IPR022789">
    <property type="entry name" value="ParD"/>
</dbReference>
<dbReference type="Pfam" id="PF03693">
    <property type="entry name" value="ParD_antitoxin"/>
    <property type="match status" value="1"/>
</dbReference>
<dbReference type="Proteomes" id="UP001243009">
    <property type="component" value="Unassembled WGS sequence"/>
</dbReference>
<evidence type="ECO:0000313" key="1">
    <source>
        <dbReference type="EMBL" id="MDO9708936.1"/>
    </source>
</evidence>
<organism evidence="1 2">
    <name type="scientific">Paracraurococcus lichenis</name>
    <dbReference type="NCBI Taxonomy" id="3064888"/>
    <lineage>
        <taxon>Bacteria</taxon>
        <taxon>Pseudomonadati</taxon>
        <taxon>Pseudomonadota</taxon>
        <taxon>Alphaproteobacteria</taxon>
        <taxon>Acetobacterales</taxon>
        <taxon>Roseomonadaceae</taxon>
        <taxon>Paracraurococcus</taxon>
    </lineage>
</organism>
<comment type="caution">
    <text evidence="1">The sequence shown here is derived from an EMBL/GenBank/DDBJ whole genome shotgun (WGS) entry which is preliminary data.</text>
</comment>
<protein>
    <submittedName>
        <fullName evidence="1">Type II toxin-antitoxin system ParD family antitoxin</fullName>
    </submittedName>
</protein>
<sequence length="79" mass="8805">MPSIDLTPEQLRFAGARLAEGRYGSVAEVVAAALANMERQQADLAAFRASLDEAYRRGEEEGWLELEEVMADMDAMRTR</sequence>
<gene>
    <name evidence="1" type="ORF">Q7A36_11340</name>
</gene>